<dbReference type="EMBL" id="DS547128">
    <property type="protein sequence ID" value="EDR02848.1"/>
    <property type="molecule type" value="Genomic_DNA"/>
</dbReference>
<gene>
    <name evidence="1" type="ORF">LACBIDRAFT_307987</name>
</gene>
<dbReference type="RefSeq" id="XP_001886558.1">
    <property type="nucleotide sequence ID" value="XM_001886523.1"/>
</dbReference>
<reference evidence="1 2" key="1">
    <citation type="journal article" date="2008" name="Nature">
        <title>The genome of Laccaria bicolor provides insights into mycorrhizal symbiosis.</title>
        <authorList>
            <person name="Martin F."/>
            <person name="Aerts A."/>
            <person name="Ahren D."/>
            <person name="Brun A."/>
            <person name="Danchin E.G.J."/>
            <person name="Duchaussoy F."/>
            <person name="Gibon J."/>
            <person name="Kohler A."/>
            <person name="Lindquist E."/>
            <person name="Pereda V."/>
            <person name="Salamov A."/>
            <person name="Shapiro H.J."/>
            <person name="Wuyts J."/>
            <person name="Blaudez D."/>
            <person name="Buee M."/>
            <person name="Brokstein P."/>
            <person name="Canbaeck B."/>
            <person name="Cohen D."/>
            <person name="Courty P.E."/>
            <person name="Coutinho P.M."/>
            <person name="Delaruelle C."/>
            <person name="Detter J.C."/>
            <person name="Deveau A."/>
            <person name="DiFazio S."/>
            <person name="Duplessis S."/>
            <person name="Fraissinet-Tachet L."/>
            <person name="Lucic E."/>
            <person name="Frey-Klett P."/>
            <person name="Fourrey C."/>
            <person name="Feussner I."/>
            <person name="Gay G."/>
            <person name="Grimwood J."/>
            <person name="Hoegger P.J."/>
            <person name="Jain P."/>
            <person name="Kilaru S."/>
            <person name="Labbe J."/>
            <person name="Lin Y.C."/>
            <person name="Legue V."/>
            <person name="Le Tacon F."/>
            <person name="Marmeisse R."/>
            <person name="Melayah D."/>
            <person name="Montanini B."/>
            <person name="Muratet M."/>
            <person name="Nehls U."/>
            <person name="Niculita-Hirzel H."/>
            <person name="Oudot-Le Secq M.P."/>
            <person name="Peter M."/>
            <person name="Quesneville H."/>
            <person name="Rajashekar B."/>
            <person name="Reich M."/>
            <person name="Rouhier N."/>
            <person name="Schmutz J."/>
            <person name="Yin T."/>
            <person name="Chalot M."/>
            <person name="Henrissat B."/>
            <person name="Kuees U."/>
            <person name="Lucas S."/>
            <person name="Van de Peer Y."/>
            <person name="Podila G.K."/>
            <person name="Polle A."/>
            <person name="Pukkila P.J."/>
            <person name="Richardson P.M."/>
            <person name="Rouze P."/>
            <person name="Sanders I.R."/>
            <person name="Stajich J.E."/>
            <person name="Tunlid A."/>
            <person name="Tuskan G."/>
            <person name="Grigoriev I.V."/>
        </authorList>
    </citation>
    <scope>NUCLEOTIDE SEQUENCE [LARGE SCALE GENOMIC DNA]</scope>
    <source>
        <strain evidence="2">S238N-H82 / ATCC MYA-4686</strain>
    </source>
</reference>
<organism evidence="2">
    <name type="scientific">Laccaria bicolor (strain S238N-H82 / ATCC MYA-4686)</name>
    <name type="common">Bicoloured deceiver</name>
    <name type="synonym">Laccaria laccata var. bicolor</name>
    <dbReference type="NCBI Taxonomy" id="486041"/>
    <lineage>
        <taxon>Eukaryota</taxon>
        <taxon>Fungi</taxon>
        <taxon>Dikarya</taxon>
        <taxon>Basidiomycota</taxon>
        <taxon>Agaricomycotina</taxon>
        <taxon>Agaricomycetes</taxon>
        <taxon>Agaricomycetidae</taxon>
        <taxon>Agaricales</taxon>
        <taxon>Agaricineae</taxon>
        <taxon>Hydnangiaceae</taxon>
        <taxon>Laccaria</taxon>
    </lineage>
</organism>
<dbReference type="AlphaFoldDB" id="B0DRC9"/>
<dbReference type="GeneID" id="6082207"/>
<dbReference type="InParanoid" id="B0DRC9"/>
<dbReference type="KEGG" id="lbc:LACBIDRAFT_307987"/>
<protein>
    <submittedName>
        <fullName evidence="1">Predicted protein</fullName>
    </submittedName>
</protein>
<dbReference type="OrthoDB" id="3261594at2759"/>
<evidence type="ECO:0000313" key="2">
    <source>
        <dbReference type="Proteomes" id="UP000001194"/>
    </source>
</evidence>
<keyword evidence="2" id="KW-1185">Reference proteome</keyword>
<sequence>MCPNSCIAYTGPFAKLEVCPTCEESRYDPIKLKSSGSRVKQSQQQFYTMPLGPQL</sequence>
<proteinExistence type="predicted"/>
<dbReference type="HOGENOM" id="CLU_161753_0_0_1"/>
<accession>B0DRC9</accession>
<evidence type="ECO:0000313" key="1">
    <source>
        <dbReference type="EMBL" id="EDR02848.1"/>
    </source>
</evidence>
<dbReference type="Proteomes" id="UP000001194">
    <property type="component" value="Unassembled WGS sequence"/>
</dbReference>
<name>B0DRC9_LACBS</name>